<comment type="caution">
    <text evidence="1">The sequence shown here is derived from an EMBL/GenBank/DDBJ whole genome shotgun (WGS) entry which is preliminary data.</text>
</comment>
<dbReference type="RefSeq" id="WP_251838193.1">
    <property type="nucleotide sequence ID" value="NZ_JACSPO010000001.1"/>
</dbReference>
<sequence length="116" mass="12952">MSLMLRKGEKVPMKGRTVTVTATAFDCLPRVRDRLIEAARTRETMTYGELRNELALPYLTQGMGWLLDLVSEDCFRRGEPSLASLVVNASTGEVGSDFDGDAPSERDLVFAHRNWS</sequence>
<reference evidence="1 2" key="1">
    <citation type="submission" date="2020-08" db="EMBL/GenBank/DDBJ databases">
        <title>A Genomic Blueprint of the Chicken Gut Microbiome.</title>
        <authorList>
            <person name="Gilroy R."/>
            <person name="Ravi A."/>
            <person name="Getino M."/>
            <person name="Pursley I."/>
            <person name="Horton D.L."/>
            <person name="Alikhan N.-F."/>
            <person name="Baker D."/>
            <person name="Gharbi K."/>
            <person name="Hall N."/>
            <person name="Watson M."/>
            <person name="Adriaenssens E.M."/>
            <person name="Foster-Nyarko E."/>
            <person name="Jarju S."/>
            <person name="Secka A."/>
            <person name="Antonio M."/>
            <person name="Oren A."/>
            <person name="Chaudhuri R."/>
            <person name="La Ragione R.M."/>
            <person name="Hildebrand F."/>
            <person name="Pallen M.J."/>
        </authorList>
    </citation>
    <scope>NUCLEOTIDE SEQUENCE [LARGE SCALE GENOMIC DNA]</scope>
    <source>
        <strain evidence="1 2">Sa1BUA1</strain>
    </source>
</reference>
<name>A0ABR8YZ29_9MICO</name>
<evidence type="ECO:0000313" key="1">
    <source>
        <dbReference type="EMBL" id="MBD8061048.1"/>
    </source>
</evidence>
<accession>A0ABR8YZ29</accession>
<evidence type="ECO:0000313" key="2">
    <source>
        <dbReference type="Proteomes" id="UP000661894"/>
    </source>
</evidence>
<protein>
    <recommendedName>
        <fullName evidence="3">Ribbon-helix-helix domain-containing protein</fullName>
    </recommendedName>
</protein>
<evidence type="ECO:0008006" key="3">
    <source>
        <dbReference type="Google" id="ProtNLM"/>
    </source>
</evidence>
<keyword evidence="2" id="KW-1185">Reference proteome</keyword>
<dbReference type="EMBL" id="JACSPO010000001">
    <property type="protein sequence ID" value="MBD8061048.1"/>
    <property type="molecule type" value="Genomic_DNA"/>
</dbReference>
<dbReference type="Proteomes" id="UP000661894">
    <property type="component" value="Unassembled WGS sequence"/>
</dbReference>
<proteinExistence type="predicted"/>
<organism evidence="1 2">
    <name type="scientific">Oceanitalea stevensii</name>
    <dbReference type="NCBI Taxonomy" id="2763072"/>
    <lineage>
        <taxon>Bacteria</taxon>
        <taxon>Bacillati</taxon>
        <taxon>Actinomycetota</taxon>
        <taxon>Actinomycetes</taxon>
        <taxon>Micrococcales</taxon>
        <taxon>Bogoriellaceae</taxon>
        <taxon>Georgenia</taxon>
    </lineage>
</organism>
<gene>
    <name evidence="1" type="ORF">H9624_01765</name>
</gene>